<dbReference type="EMBL" id="PUHZ01000010">
    <property type="protein sequence ID" value="PQO46276.1"/>
    <property type="molecule type" value="Genomic_DNA"/>
</dbReference>
<evidence type="ECO:0000313" key="2">
    <source>
        <dbReference type="EMBL" id="PQO46276.1"/>
    </source>
</evidence>
<evidence type="ECO:0000313" key="3">
    <source>
        <dbReference type="Proteomes" id="UP000237819"/>
    </source>
</evidence>
<gene>
    <name evidence="2" type="ORF">C5Y93_09830</name>
</gene>
<dbReference type="Gene3D" id="3.80.10.10">
    <property type="entry name" value="Ribonuclease Inhibitor"/>
    <property type="match status" value="3"/>
</dbReference>
<keyword evidence="1" id="KW-1133">Transmembrane helix</keyword>
<proteinExistence type="predicted"/>
<dbReference type="SUPFAM" id="SSF52047">
    <property type="entry name" value="RNI-like"/>
    <property type="match status" value="1"/>
</dbReference>
<keyword evidence="1" id="KW-0812">Transmembrane</keyword>
<sequence length="386" mass="42903">MNDPDPAQSKPRRHWFSFSLRGMLLLMLFICGLSAFLAKDIIEGREEQAIVDQVNQVGAYITYVHQQESNHGLVPGNPLLKSIFGENYLARVRELSLNGPIGEDVIVQLPQLRQLEILRIGPEKLSDRSVDALVRIPQLQVVYFDGTEITPQQLRRLAKSSSLIQLVLDRQTSTDAHLAQLKHFPHLESIHLWDLSQSGLGIPTTDAGIESLLDVDGLQHVSIFLAPHITDKSLEHISKLPNLRLLDIAKAPITNQGFAHLAGMTKLESLRIHADPPIQPIDVERIRQLKSLEKLVGLELRGKGFDDQFLAAIAPLPKLEWIYLAGTSITDADLPPLKECPALSRITLSGNSITPAGLEAIGFLNDPQVHPKDYYERKLPTKPAQP</sequence>
<evidence type="ECO:0008006" key="4">
    <source>
        <dbReference type="Google" id="ProtNLM"/>
    </source>
</evidence>
<dbReference type="Proteomes" id="UP000237819">
    <property type="component" value="Unassembled WGS sequence"/>
</dbReference>
<organism evidence="2 3">
    <name type="scientific">Blastopirellula marina</name>
    <dbReference type="NCBI Taxonomy" id="124"/>
    <lineage>
        <taxon>Bacteria</taxon>
        <taxon>Pseudomonadati</taxon>
        <taxon>Planctomycetota</taxon>
        <taxon>Planctomycetia</taxon>
        <taxon>Pirellulales</taxon>
        <taxon>Pirellulaceae</taxon>
        <taxon>Blastopirellula</taxon>
    </lineage>
</organism>
<feature type="transmembrane region" description="Helical" evidence="1">
    <location>
        <begin position="20"/>
        <end position="38"/>
    </location>
</feature>
<dbReference type="AlphaFoldDB" id="A0A2S8GPA7"/>
<reference evidence="2 3" key="1">
    <citation type="submission" date="2018-02" db="EMBL/GenBank/DDBJ databases">
        <title>Comparative genomes isolates from brazilian mangrove.</title>
        <authorList>
            <person name="Araujo J.E."/>
            <person name="Taketani R.G."/>
            <person name="Silva M.C.P."/>
            <person name="Loureco M.V."/>
            <person name="Andreote F.D."/>
        </authorList>
    </citation>
    <scope>NUCLEOTIDE SEQUENCE [LARGE SCALE GENOMIC DNA]</scope>
    <source>
        <strain evidence="2 3">Nap-Phe MGV</strain>
    </source>
</reference>
<dbReference type="GO" id="GO:0031146">
    <property type="term" value="P:SCF-dependent proteasomal ubiquitin-dependent protein catabolic process"/>
    <property type="evidence" value="ECO:0007669"/>
    <property type="project" value="TreeGrafter"/>
</dbReference>
<accession>A0A2S8GPA7</accession>
<dbReference type="RefSeq" id="WP_105335248.1">
    <property type="nucleotide sequence ID" value="NZ_PUHZ01000010.1"/>
</dbReference>
<protein>
    <recommendedName>
        <fullName evidence="4">Leucine Rich repeats (2 copies)</fullName>
    </recommendedName>
</protein>
<evidence type="ECO:0000256" key="1">
    <source>
        <dbReference type="SAM" id="Phobius"/>
    </source>
</evidence>
<keyword evidence="1" id="KW-0472">Membrane</keyword>
<name>A0A2S8GPA7_9BACT</name>
<dbReference type="PANTHER" id="PTHR13318:SF178">
    <property type="entry name" value="OS02G0200900 PROTEIN"/>
    <property type="match status" value="1"/>
</dbReference>
<comment type="caution">
    <text evidence="2">The sequence shown here is derived from an EMBL/GenBank/DDBJ whole genome shotgun (WGS) entry which is preliminary data.</text>
</comment>
<dbReference type="OrthoDB" id="292039at2"/>
<dbReference type="PANTHER" id="PTHR13318">
    <property type="entry name" value="PARTNER OF PAIRED, ISOFORM B-RELATED"/>
    <property type="match status" value="1"/>
</dbReference>
<dbReference type="InterPro" id="IPR032675">
    <property type="entry name" value="LRR_dom_sf"/>
</dbReference>
<dbReference type="GO" id="GO:0019005">
    <property type="term" value="C:SCF ubiquitin ligase complex"/>
    <property type="evidence" value="ECO:0007669"/>
    <property type="project" value="TreeGrafter"/>
</dbReference>